<name>A0ABR2EJL9_9ROSI</name>
<dbReference type="Proteomes" id="UP001472677">
    <property type="component" value="Unassembled WGS sequence"/>
</dbReference>
<keyword evidence="2" id="KW-1185">Reference proteome</keyword>
<proteinExistence type="predicted"/>
<comment type="caution">
    <text evidence="1">The sequence shown here is derived from an EMBL/GenBank/DDBJ whole genome shotgun (WGS) entry which is preliminary data.</text>
</comment>
<evidence type="ECO:0008006" key="3">
    <source>
        <dbReference type="Google" id="ProtNLM"/>
    </source>
</evidence>
<evidence type="ECO:0000313" key="2">
    <source>
        <dbReference type="Proteomes" id="UP001472677"/>
    </source>
</evidence>
<protein>
    <recommendedName>
        <fullName evidence="3">RNase H type-1 domain-containing protein</fullName>
    </recommendedName>
</protein>
<evidence type="ECO:0000313" key="1">
    <source>
        <dbReference type="EMBL" id="KAK8560142.1"/>
    </source>
</evidence>
<organism evidence="1 2">
    <name type="scientific">Hibiscus sabdariffa</name>
    <name type="common">roselle</name>
    <dbReference type="NCBI Taxonomy" id="183260"/>
    <lineage>
        <taxon>Eukaryota</taxon>
        <taxon>Viridiplantae</taxon>
        <taxon>Streptophyta</taxon>
        <taxon>Embryophyta</taxon>
        <taxon>Tracheophyta</taxon>
        <taxon>Spermatophyta</taxon>
        <taxon>Magnoliopsida</taxon>
        <taxon>eudicotyledons</taxon>
        <taxon>Gunneridae</taxon>
        <taxon>Pentapetalae</taxon>
        <taxon>rosids</taxon>
        <taxon>malvids</taxon>
        <taxon>Malvales</taxon>
        <taxon>Malvaceae</taxon>
        <taxon>Malvoideae</taxon>
        <taxon>Hibiscus</taxon>
    </lineage>
</organism>
<accession>A0ABR2EJL9</accession>
<gene>
    <name evidence="1" type="ORF">V6N12_012945</name>
</gene>
<reference evidence="1 2" key="1">
    <citation type="journal article" date="2024" name="G3 (Bethesda)">
        <title>Genome assembly of Hibiscus sabdariffa L. provides insights into metabolisms of medicinal natural products.</title>
        <authorList>
            <person name="Kim T."/>
        </authorList>
    </citation>
    <scope>NUCLEOTIDE SEQUENCE [LARGE SCALE GENOMIC DNA]</scope>
    <source>
        <strain evidence="1">TK-2024</strain>
        <tissue evidence="1">Old leaves</tissue>
    </source>
</reference>
<sequence length="109" mass="11718">MGRRGVSRKLDTWISVLELCSVGDVGQGQGQGESERGRFGDSDALAGNALIDSLHGLLSRQWLICIHYISCEINGVTDGLAITSRDVSIAILEFPSISTKLVDREALSD</sequence>
<dbReference type="EMBL" id="JBBPBM010000014">
    <property type="protein sequence ID" value="KAK8560142.1"/>
    <property type="molecule type" value="Genomic_DNA"/>
</dbReference>